<evidence type="ECO:0000313" key="2">
    <source>
        <dbReference type="Proteomes" id="UP000187012"/>
    </source>
</evidence>
<accession>A0A1N7RPF1</accession>
<name>A0A1N7RPF1_9BURK</name>
<proteinExistence type="predicted"/>
<organism evidence="1 2">
    <name type="scientific">Paraburkholderia ribeironis</name>
    <dbReference type="NCBI Taxonomy" id="1247936"/>
    <lineage>
        <taxon>Bacteria</taxon>
        <taxon>Pseudomonadati</taxon>
        <taxon>Pseudomonadota</taxon>
        <taxon>Betaproteobacteria</taxon>
        <taxon>Burkholderiales</taxon>
        <taxon>Burkholderiaceae</taxon>
        <taxon>Paraburkholderia</taxon>
    </lineage>
</organism>
<reference evidence="1 2" key="1">
    <citation type="submission" date="2016-12" db="EMBL/GenBank/DDBJ databases">
        <authorList>
            <person name="Song W.-J."/>
            <person name="Kurnit D.M."/>
        </authorList>
    </citation>
    <scope>NUCLEOTIDE SEQUENCE [LARGE SCALE GENOMIC DNA]</scope>
    <source>
        <strain evidence="1 2">STM7296</strain>
    </source>
</reference>
<dbReference type="STRING" id="1247936.BN2475_100069"/>
<dbReference type="AlphaFoldDB" id="A0A1N7RPF1"/>
<sequence length="73" mass="8342">MSVVLAWSTKYTRSLPGNQRARPSRASIRVIPTTFFVFRRQIRAFRTWLAFGVAARDACGIAEPLRTLRQFVA</sequence>
<keyword evidence="2" id="KW-1185">Reference proteome</keyword>
<protein>
    <submittedName>
        <fullName evidence="1">Uncharacterized protein</fullName>
    </submittedName>
</protein>
<dbReference type="EMBL" id="CYGX02000010">
    <property type="protein sequence ID" value="SIT36998.1"/>
    <property type="molecule type" value="Genomic_DNA"/>
</dbReference>
<gene>
    <name evidence="1" type="ORF">BN2475_100069</name>
</gene>
<dbReference type="Proteomes" id="UP000187012">
    <property type="component" value="Unassembled WGS sequence"/>
</dbReference>
<evidence type="ECO:0000313" key="1">
    <source>
        <dbReference type="EMBL" id="SIT36998.1"/>
    </source>
</evidence>